<proteinExistence type="predicted"/>
<comment type="caution">
    <text evidence="1">The sequence shown here is derived from an EMBL/GenBank/DDBJ whole genome shotgun (WGS) entry which is preliminary data.</text>
</comment>
<name>A0A2L2X9Y8_9FIRM</name>
<gene>
    <name evidence="1" type="ORF">DCCM_0960</name>
</gene>
<reference evidence="2" key="1">
    <citation type="submission" date="2018-02" db="EMBL/GenBank/DDBJ databases">
        <title>Genome sequence of Desulfocucumis palustris strain NAW-5.</title>
        <authorList>
            <person name="Watanabe M."/>
            <person name="Kojima H."/>
            <person name="Fukui M."/>
        </authorList>
    </citation>
    <scope>NUCLEOTIDE SEQUENCE [LARGE SCALE GENOMIC DNA]</scope>
    <source>
        <strain evidence="2">NAW-5</strain>
    </source>
</reference>
<organism evidence="1 2">
    <name type="scientific">Desulfocucumis palustris</name>
    <dbReference type="NCBI Taxonomy" id="1898651"/>
    <lineage>
        <taxon>Bacteria</taxon>
        <taxon>Bacillati</taxon>
        <taxon>Bacillota</taxon>
        <taxon>Clostridia</taxon>
        <taxon>Eubacteriales</taxon>
        <taxon>Desulfocucumaceae</taxon>
        <taxon>Desulfocucumis</taxon>
    </lineage>
</organism>
<accession>A0A2L2X9Y8</accession>
<dbReference type="AlphaFoldDB" id="A0A2L2X9Y8"/>
<evidence type="ECO:0000313" key="1">
    <source>
        <dbReference type="EMBL" id="GBF32764.1"/>
    </source>
</evidence>
<sequence>MIAQKTGQKKIVFGLWKPLKIIQGHYSANVEVPPGSAGAIGKMPLMLIFNLR</sequence>
<dbReference type="EMBL" id="BFAV01000045">
    <property type="protein sequence ID" value="GBF32764.1"/>
    <property type="molecule type" value="Genomic_DNA"/>
</dbReference>
<keyword evidence="2" id="KW-1185">Reference proteome</keyword>
<evidence type="ECO:0000313" key="2">
    <source>
        <dbReference type="Proteomes" id="UP000239549"/>
    </source>
</evidence>
<dbReference type="Proteomes" id="UP000239549">
    <property type="component" value="Unassembled WGS sequence"/>
</dbReference>
<protein>
    <submittedName>
        <fullName evidence="1">Uncharacterized protein</fullName>
    </submittedName>
</protein>